<dbReference type="EMBL" id="JANCYU010000014">
    <property type="protein sequence ID" value="KAK4523403.1"/>
    <property type="molecule type" value="Genomic_DNA"/>
</dbReference>
<evidence type="ECO:0000256" key="1">
    <source>
        <dbReference type="SAM" id="Coils"/>
    </source>
</evidence>
<sequence>METMTSRETTTYNNHNLSNFLETQGLASFFDKEFVVVGDVHKARTLLQNCARELEQLKKEEQQQNFGLIFPRMKEQLIDFRNEFRNLSVKANKLRDEFKSVLTICREAADIAVQWQQSKLEKESLKIAVDSWKTLEKVMEALDEEDGDAALKFVHELLFVTFPEESRVKELLQQLNSEWIRKCLEDIATRRLDSVAQIRDMLQRRISQTLEQIGFEKDLLCFYNQTQRWKKVQRLVVQLDDLQYYADKACTLDSKTSETFGTRWYLIPFCSNISSRFEYHFLSNRETARVDRPEWASTFLLERWNEMQSVLDEGIQVALDKGREGRREEEFEDAVVSFARYLLLLFGKKIAKDVSSLVSFSTNVHLPVDSQDIFFHLIDQSIQLDDSLNKYLQGRLILEPIPSSLENAHHLHPTFLATWTAAELTRSQDSVQQAITKLVKGDSEAVEEIITTLVAMCERAKALPSLSIRAQFVRLTQIPLLETLRMELLSYLQDDERYPQDHIYRCVLILNAASHLKKNLEDWKDDIFYLELCPYLTPASFSSSERKDESTLEMLSKTIIQDEIEHFSRLQKSFVSHVERILERQFRENAQPYVAVYHYFSREEQRSWVLRMLSSEDLSPELMSAVSQLRTHFNLISCVLHDTKISADIWRSLAYALDRFFFHDIILSCGDKEMDLPDMSLHSSSSYFLNMLSLKLMHRACKDFKILLETFLVFTSKPIVFFPLMHDIDSLLKLLLSESEPFDFHETDTVEQRFVDLCQQLEHLDTGEQVESARNALKEYFGIHSLHPYLVRQVAVGLRAI</sequence>
<feature type="coiled-coil region" evidence="1">
    <location>
        <begin position="40"/>
        <end position="97"/>
    </location>
</feature>
<protein>
    <recommendedName>
        <fullName evidence="4">Exocyst complex component Sec6</fullName>
    </recommendedName>
</protein>
<keyword evidence="3" id="KW-1185">Reference proteome</keyword>
<evidence type="ECO:0000313" key="2">
    <source>
        <dbReference type="EMBL" id="KAK4523403.1"/>
    </source>
</evidence>
<evidence type="ECO:0000313" key="3">
    <source>
        <dbReference type="Proteomes" id="UP001300502"/>
    </source>
</evidence>
<dbReference type="GO" id="GO:0070939">
    <property type="term" value="C:Dsl1/NZR complex"/>
    <property type="evidence" value="ECO:0007669"/>
    <property type="project" value="InterPro"/>
</dbReference>
<dbReference type="InterPro" id="IPR007528">
    <property type="entry name" value="RINT1_Tip20"/>
</dbReference>
<dbReference type="PANTHER" id="PTHR13520">
    <property type="entry name" value="RAD50-INTERACTING PROTEIN 1 RINT-1"/>
    <property type="match status" value="1"/>
</dbReference>
<accession>A0AAV9I7D3</accession>
<organism evidence="2 3">
    <name type="scientific">Galdieria yellowstonensis</name>
    <dbReference type="NCBI Taxonomy" id="3028027"/>
    <lineage>
        <taxon>Eukaryota</taxon>
        <taxon>Rhodophyta</taxon>
        <taxon>Bangiophyceae</taxon>
        <taxon>Galdieriales</taxon>
        <taxon>Galdieriaceae</taxon>
        <taxon>Galdieria</taxon>
    </lineage>
</organism>
<comment type="caution">
    <text evidence="2">The sequence shown here is derived from an EMBL/GenBank/DDBJ whole genome shotgun (WGS) entry which is preliminary data.</text>
</comment>
<dbReference type="AlphaFoldDB" id="A0AAV9I7D3"/>
<evidence type="ECO:0008006" key="4">
    <source>
        <dbReference type="Google" id="ProtNLM"/>
    </source>
</evidence>
<name>A0AAV9I7D3_9RHOD</name>
<proteinExistence type="predicted"/>
<dbReference type="Proteomes" id="UP001300502">
    <property type="component" value="Unassembled WGS sequence"/>
</dbReference>
<dbReference type="PANTHER" id="PTHR13520:SF0">
    <property type="entry name" value="RAD50-INTERACTING PROTEIN 1"/>
    <property type="match status" value="1"/>
</dbReference>
<dbReference type="Pfam" id="PF04437">
    <property type="entry name" value="RINT1_TIP1"/>
    <property type="match status" value="1"/>
</dbReference>
<dbReference type="GO" id="GO:0006890">
    <property type="term" value="P:retrograde vesicle-mediated transport, Golgi to endoplasmic reticulum"/>
    <property type="evidence" value="ECO:0007669"/>
    <property type="project" value="InterPro"/>
</dbReference>
<reference evidence="2 3" key="1">
    <citation type="submission" date="2022-07" db="EMBL/GenBank/DDBJ databases">
        <title>Genome-wide signatures of adaptation to extreme environments.</title>
        <authorList>
            <person name="Cho C.H."/>
            <person name="Yoon H.S."/>
        </authorList>
    </citation>
    <scope>NUCLEOTIDE SEQUENCE [LARGE SCALE GENOMIC DNA]</scope>
    <source>
        <strain evidence="2 3">108.79 E11</strain>
    </source>
</reference>
<dbReference type="PROSITE" id="PS51386">
    <property type="entry name" value="RINT1_TIP20"/>
    <property type="match status" value="1"/>
</dbReference>
<keyword evidence="1" id="KW-0175">Coiled coil</keyword>
<gene>
    <name evidence="2" type="ORF">GAYE_PCTG52G1298</name>
</gene>
<dbReference type="GO" id="GO:0060628">
    <property type="term" value="P:regulation of ER to Golgi vesicle-mediated transport"/>
    <property type="evidence" value="ECO:0007669"/>
    <property type="project" value="TreeGrafter"/>
</dbReference>
<dbReference type="GO" id="GO:0006888">
    <property type="term" value="P:endoplasmic reticulum to Golgi vesicle-mediated transport"/>
    <property type="evidence" value="ECO:0007669"/>
    <property type="project" value="InterPro"/>
</dbReference>